<dbReference type="Gene3D" id="2.130.10.10">
    <property type="entry name" value="YVTN repeat-like/Quinoprotein amine dehydrogenase"/>
    <property type="match status" value="1"/>
</dbReference>
<sequence>PPPPPDQRDDARTRVSALSADWDPRRNIRAVEKLSDGRIVATLDGVQLEAWSPAGQRQWVVPDDSGGRDIVIAADEQSAWVGLVRSPWTGEAEAVVRLALQDGAQLDHFAPTDAVSLVRCADGLPALAPAGDNGARSRLRIRHGRRIYFRESVLAEGKRRYGPSEDWLAVAEPEPATVAGRPREPEKAGGRRLSPYAWIPGETHFAGPGIETADGDLVHAGSVHHGAGLQPGGSFVVRRTPEGGDPVWVFRTDRIATDLDLDHGADCVYVTYGDGELVVLDLHDGSVRRRLHLAVAGLRVVATALTVTGPGRMLVGTNDGRLLDCAMTGERDSAE</sequence>
<evidence type="ECO:0000313" key="1">
    <source>
        <dbReference type="EMBL" id="MCF2533289.1"/>
    </source>
</evidence>
<evidence type="ECO:0000313" key="2">
    <source>
        <dbReference type="Proteomes" id="UP001165378"/>
    </source>
</evidence>
<dbReference type="Proteomes" id="UP001165378">
    <property type="component" value="Unassembled WGS sequence"/>
</dbReference>
<proteinExistence type="predicted"/>
<dbReference type="InterPro" id="IPR015943">
    <property type="entry name" value="WD40/YVTN_repeat-like_dom_sf"/>
</dbReference>
<comment type="caution">
    <text evidence="1">The sequence shown here is derived from an EMBL/GenBank/DDBJ whole genome shotgun (WGS) entry which is preliminary data.</text>
</comment>
<feature type="non-terminal residue" evidence="1">
    <location>
        <position position="1"/>
    </location>
</feature>
<organism evidence="1 2">
    <name type="scientific">Yinghuangia soli</name>
    <dbReference type="NCBI Taxonomy" id="2908204"/>
    <lineage>
        <taxon>Bacteria</taxon>
        <taxon>Bacillati</taxon>
        <taxon>Actinomycetota</taxon>
        <taxon>Actinomycetes</taxon>
        <taxon>Kitasatosporales</taxon>
        <taxon>Streptomycetaceae</taxon>
        <taxon>Yinghuangia</taxon>
    </lineage>
</organism>
<dbReference type="EMBL" id="JAKFHA010000046">
    <property type="protein sequence ID" value="MCF2533289.1"/>
    <property type="molecule type" value="Genomic_DNA"/>
</dbReference>
<keyword evidence="2" id="KW-1185">Reference proteome</keyword>
<accession>A0AA41QAC1</accession>
<name>A0AA41QAC1_9ACTN</name>
<reference evidence="1" key="1">
    <citation type="submission" date="2022-01" db="EMBL/GenBank/DDBJ databases">
        <title>Genome-Based Taxonomic Classification of the Phylum Actinobacteria.</title>
        <authorList>
            <person name="Gao Y."/>
        </authorList>
    </citation>
    <scope>NUCLEOTIDE SEQUENCE</scope>
    <source>
        <strain evidence="1">KLBMP 8922</strain>
    </source>
</reference>
<protein>
    <submittedName>
        <fullName evidence="1">Uncharacterized protein</fullName>
    </submittedName>
</protein>
<dbReference type="AlphaFoldDB" id="A0AA41QAC1"/>
<dbReference type="InterPro" id="IPR011047">
    <property type="entry name" value="Quinoprotein_ADH-like_sf"/>
</dbReference>
<dbReference type="SUPFAM" id="SSF50998">
    <property type="entry name" value="Quinoprotein alcohol dehydrogenase-like"/>
    <property type="match status" value="1"/>
</dbReference>
<gene>
    <name evidence="1" type="ORF">LZ495_39565</name>
</gene>